<dbReference type="Pfam" id="PF12796">
    <property type="entry name" value="Ank_2"/>
    <property type="match status" value="1"/>
</dbReference>
<evidence type="ECO:0000256" key="2">
    <source>
        <dbReference type="SAM" id="MobiDB-lite"/>
    </source>
</evidence>
<reference evidence="4" key="1">
    <citation type="journal article" date="2020" name="Stud. Mycol.">
        <title>101 Dothideomycetes genomes: a test case for predicting lifestyles and emergence of pathogens.</title>
        <authorList>
            <person name="Haridas S."/>
            <person name="Albert R."/>
            <person name="Binder M."/>
            <person name="Bloem J."/>
            <person name="Labutti K."/>
            <person name="Salamov A."/>
            <person name="Andreopoulos B."/>
            <person name="Baker S."/>
            <person name="Barry K."/>
            <person name="Bills G."/>
            <person name="Bluhm B."/>
            <person name="Cannon C."/>
            <person name="Castanera R."/>
            <person name="Culley D."/>
            <person name="Daum C."/>
            <person name="Ezra D."/>
            <person name="Gonzalez J."/>
            <person name="Henrissat B."/>
            <person name="Kuo A."/>
            <person name="Liang C."/>
            <person name="Lipzen A."/>
            <person name="Lutzoni F."/>
            <person name="Magnuson J."/>
            <person name="Mondo S."/>
            <person name="Nolan M."/>
            <person name="Ohm R."/>
            <person name="Pangilinan J."/>
            <person name="Park H.-J."/>
            <person name="Ramirez L."/>
            <person name="Alfaro M."/>
            <person name="Sun H."/>
            <person name="Tritt A."/>
            <person name="Yoshinaga Y."/>
            <person name="Zwiers L.-H."/>
            <person name="Turgeon B."/>
            <person name="Goodwin S."/>
            <person name="Spatafora J."/>
            <person name="Crous P."/>
            <person name="Grigoriev I."/>
        </authorList>
    </citation>
    <scope>NUCLEOTIDE SEQUENCE</scope>
    <source>
        <strain evidence="4">CBS 207.26</strain>
    </source>
</reference>
<feature type="compositionally biased region" description="Low complexity" evidence="2">
    <location>
        <begin position="970"/>
        <end position="983"/>
    </location>
</feature>
<dbReference type="InterPro" id="IPR002110">
    <property type="entry name" value="Ankyrin_rpt"/>
</dbReference>
<feature type="compositionally biased region" description="Polar residues" evidence="2">
    <location>
        <begin position="985"/>
        <end position="1007"/>
    </location>
</feature>
<name>A0A6A6DF42_9PEZI</name>
<dbReference type="PANTHER" id="PTHR10039">
    <property type="entry name" value="AMELOGENIN"/>
    <property type="match status" value="1"/>
</dbReference>
<accession>A0A6A6DF42</accession>
<sequence>MLQELFGSRTVFYSSPELHRILQSLLAACHKCVIIVDGLHEMTEKDIFALLGIFRQLSSQRSLTKRIRFGIFCREQAGRNVNIETALPNVIHLNLTLDLLEKDIAYFIDESIRQKTMYERQLTDNEAVLEDVRSILKENGERMFLWIDLQLRTIWDTCFNDEAIRLALSGLPLGIEDTYSRCLSRMSQDDITRQYGHRILYLTAHVQRPLSQVELREAISVQEMFDYWDDLKTIRGQLLQYCANLVEQDHLTAVIRFVHPSVKTFLETHFHPTRYQSASILTGKAYTDANNFVTIGMEYCRDVCFKYLTMHDFGMQVAVRHTVQTNFATAEVLDKIMQGGNRMTRWTGRQFLKMRNPQARSHMTLDRPKRLANNLQENATVTQGYRLLAYVQEYWPSHARSLQPTDPAWPTFVGIAAAMHSPYRLHPWMQPGMSPIQFQRGLFCYAIQNNNMPLLWALVKECNKKRVAPLTELIIDEGESRACHLAASKGLDDMLKWLIQVGGPKQLTIKDARGDTALHASASSGNVKILELILEHLSAKDLLTDRNNRGDVPLVLAAMNGQSQYITKAVQAVKNLRSSKQRTQVLQDVLASILRYHPNAMDRLSALELCIETIVAALLDVHRDVSWMELVGLALDDDVLLFFDLFLDHPNSRAIIKGSLKNEPPDAPSGTSILGRACTISRSTKPERARIVELLLEHLPDEVTWQTVIENENAEKVNIITPVSLALSRVAVSEVAVEVVSILSNQLLKLSQQRKYVPQMIQEIGRPSDGDLDHLELLQRIHPSSVENFLISGALKLQQHFVDMPKTNLLHVAVMQESSALLQAIYNYGAQQNNANILYSLTAPSDTDETALMMAINGGKELHTHYTLAIAAQCLKFDDVFFAQRYKDGQVFRGQLTKLLVELFNGIPRVLENARSRDWKNSMDTVGLAESLHGRVTSAENYIQSWGYPRFKLSVELQLRALPRTEEQPESQTPQQSDSQEPQHPGSQTLQHAGNPQQQTVQGRQHS</sequence>
<feature type="region of interest" description="Disordered" evidence="2">
    <location>
        <begin position="964"/>
        <end position="1007"/>
    </location>
</feature>
<dbReference type="OrthoDB" id="1577640at2759"/>
<dbReference type="SMART" id="SM00248">
    <property type="entry name" value="ANK"/>
    <property type="match status" value="6"/>
</dbReference>
<dbReference type="AlphaFoldDB" id="A0A6A6DF42"/>
<keyword evidence="1" id="KW-0040">ANK repeat</keyword>
<organism evidence="4 5">
    <name type="scientific">Zopfia rhizophila CBS 207.26</name>
    <dbReference type="NCBI Taxonomy" id="1314779"/>
    <lineage>
        <taxon>Eukaryota</taxon>
        <taxon>Fungi</taxon>
        <taxon>Dikarya</taxon>
        <taxon>Ascomycota</taxon>
        <taxon>Pezizomycotina</taxon>
        <taxon>Dothideomycetes</taxon>
        <taxon>Dothideomycetes incertae sedis</taxon>
        <taxon>Zopfiaceae</taxon>
        <taxon>Zopfia</taxon>
    </lineage>
</organism>
<feature type="repeat" description="ANK" evidence="1">
    <location>
        <begin position="513"/>
        <end position="545"/>
    </location>
</feature>
<dbReference type="EMBL" id="ML994695">
    <property type="protein sequence ID" value="KAF2177078.1"/>
    <property type="molecule type" value="Genomic_DNA"/>
</dbReference>
<dbReference type="Pfam" id="PF22939">
    <property type="entry name" value="WHD_GPIID"/>
    <property type="match status" value="1"/>
</dbReference>
<evidence type="ECO:0000313" key="5">
    <source>
        <dbReference type="Proteomes" id="UP000800200"/>
    </source>
</evidence>
<dbReference type="PANTHER" id="PTHR10039:SF10">
    <property type="entry name" value="NACHT DOMAIN-CONTAINING PROTEIN"/>
    <property type="match status" value="1"/>
</dbReference>
<dbReference type="Proteomes" id="UP000800200">
    <property type="component" value="Unassembled WGS sequence"/>
</dbReference>
<dbReference type="PROSITE" id="PS50088">
    <property type="entry name" value="ANK_REPEAT"/>
    <property type="match status" value="1"/>
</dbReference>
<feature type="domain" description="GPI inositol-deacylase winged helix" evidence="3">
    <location>
        <begin position="184"/>
        <end position="267"/>
    </location>
</feature>
<evidence type="ECO:0000313" key="4">
    <source>
        <dbReference type="EMBL" id="KAF2177078.1"/>
    </source>
</evidence>
<protein>
    <submittedName>
        <fullName evidence="4">Ankyrin</fullName>
    </submittedName>
</protein>
<dbReference type="InterPro" id="IPR036770">
    <property type="entry name" value="Ankyrin_rpt-contain_sf"/>
</dbReference>
<evidence type="ECO:0000259" key="3">
    <source>
        <dbReference type="Pfam" id="PF22939"/>
    </source>
</evidence>
<evidence type="ECO:0000256" key="1">
    <source>
        <dbReference type="PROSITE-ProRule" id="PRU00023"/>
    </source>
</evidence>
<proteinExistence type="predicted"/>
<dbReference type="PROSITE" id="PS50297">
    <property type="entry name" value="ANK_REP_REGION"/>
    <property type="match status" value="1"/>
</dbReference>
<keyword evidence="5" id="KW-1185">Reference proteome</keyword>
<gene>
    <name evidence="4" type="ORF">K469DRAFT_381135</name>
</gene>
<dbReference type="Gene3D" id="1.25.40.20">
    <property type="entry name" value="Ankyrin repeat-containing domain"/>
    <property type="match status" value="1"/>
</dbReference>
<dbReference type="InterPro" id="IPR054471">
    <property type="entry name" value="GPIID_WHD"/>
</dbReference>
<dbReference type="SUPFAM" id="SSF48403">
    <property type="entry name" value="Ankyrin repeat"/>
    <property type="match status" value="1"/>
</dbReference>